<evidence type="ECO:0000313" key="2">
    <source>
        <dbReference type="EMBL" id="ERG95930.1"/>
    </source>
</evidence>
<dbReference type="InterPro" id="IPR013926">
    <property type="entry name" value="CGI121/TPRKB"/>
</dbReference>
<dbReference type="PIRSF" id="PIRSF022062">
    <property type="entry name" value="UCP022062"/>
    <property type="match status" value="1"/>
</dbReference>
<dbReference type="Gene3D" id="3.30.2380.10">
    <property type="entry name" value="CGI121/TPRKB"/>
    <property type="match status" value="1"/>
</dbReference>
<reference evidence="2 3" key="1">
    <citation type="journal article" date="2013" name="PLoS ONE">
        <title>Assembly-driven community genomics of a hypersaline microbial ecosystem.</title>
        <authorList>
            <person name="Podell S."/>
            <person name="Ugalde J.A."/>
            <person name="Narasingarao P."/>
            <person name="Banfield J.F."/>
            <person name="Heidelberg K.B."/>
            <person name="Allen E.E."/>
        </authorList>
    </citation>
    <scope>NUCLEOTIDE SEQUENCE [LARGE SCALE GENOMIC DNA]</scope>
    <source>
        <strain evidence="3">J07HQW2</strain>
    </source>
</reference>
<dbReference type="eggNOG" id="arCOG02197">
    <property type="taxonomic scope" value="Archaea"/>
</dbReference>
<dbReference type="NCBIfam" id="NF011465">
    <property type="entry name" value="PRK14886.1-1"/>
    <property type="match status" value="1"/>
</dbReference>
<dbReference type="HOGENOM" id="CLU_103619_0_0_2"/>
<dbReference type="EMBL" id="KE356561">
    <property type="protein sequence ID" value="ERG95930.1"/>
    <property type="molecule type" value="Genomic_DNA"/>
</dbReference>
<dbReference type="Proteomes" id="UP000030710">
    <property type="component" value="Unassembled WGS sequence"/>
</dbReference>
<dbReference type="Pfam" id="PF08617">
    <property type="entry name" value="CGI-121"/>
    <property type="match status" value="1"/>
</dbReference>
<dbReference type="AlphaFoldDB" id="U1NFR8"/>
<comment type="similarity">
    <text evidence="1">Belongs to the CGI121/TPRKB family.</text>
</comment>
<sequence>MKFVCGEVAIDDVNRFVSDIDTIEEMANVAIQVFDARYIVDRQHIERAVECADRARRRDNNIARERSVEILLYAAGRRQITDALDIGVSTGLNRIVVVITGDDETGAADSIESSVVDDLDTEVLGSYDPDLVQSYFDITASEIDTVSGDIESIVLERVALLAVER</sequence>
<gene>
    <name evidence="2" type="ORF">J07HQW2_02391</name>
</gene>
<dbReference type="InterPro" id="IPR036504">
    <property type="entry name" value="CGI121/TPRKB_sf"/>
</dbReference>
<evidence type="ECO:0000256" key="1">
    <source>
        <dbReference type="ARBA" id="ARBA00005546"/>
    </source>
</evidence>
<name>U1NFR8_9EURY</name>
<dbReference type="SUPFAM" id="SSF143870">
    <property type="entry name" value="PF0523-like"/>
    <property type="match status" value="1"/>
</dbReference>
<dbReference type="RefSeq" id="WP_021055402.1">
    <property type="nucleotide sequence ID" value="NZ_KE356561.1"/>
</dbReference>
<dbReference type="InterPro" id="IPR016799">
    <property type="entry name" value="UCP022062"/>
</dbReference>
<proteinExistence type="inferred from homology"/>
<evidence type="ECO:0008006" key="4">
    <source>
        <dbReference type="Google" id="ProtNLM"/>
    </source>
</evidence>
<dbReference type="STRING" id="1238425.J07HQW2_02391"/>
<protein>
    <recommendedName>
        <fullName evidence="4">KEOPS complex subunit Cgi121</fullName>
    </recommendedName>
</protein>
<evidence type="ECO:0000313" key="3">
    <source>
        <dbReference type="Proteomes" id="UP000030710"/>
    </source>
</evidence>
<accession>U1NFR8</accession>
<organism evidence="2 3">
    <name type="scientific">Haloquadratum walsbyi J07HQW2</name>
    <dbReference type="NCBI Taxonomy" id="1238425"/>
    <lineage>
        <taxon>Archaea</taxon>
        <taxon>Methanobacteriati</taxon>
        <taxon>Methanobacteriota</taxon>
        <taxon>Stenosarchaea group</taxon>
        <taxon>Halobacteria</taxon>
        <taxon>Halobacteriales</taxon>
        <taxon>Haloferacaceae</taxon>
        <taxon>Haloquadratum</taxon>
    </lineage>
</organism>